<gene>
    <name evidence="1" type="ORF">IFO66_01415</name>
</gene>
<evidence type="ECO:0000313" key="2">
    <source>
        <dbReference type="Proteomes" id="UP000634529"/>
    </source>
</evidence>
<accession>A0ABR9AS50</accession>
<reference evidence="1 2" key="1">
    <citation type="submission" date="2020-09" db="EMBL/GenBank/DDBJ databases">
        <title>Paenibacillus sp. CAU 1523 isolated from sand of Haeundae Beach.</title>
        <authorList>
            <person name="Kim W."/>
        </authorList>
    </citation>
    <scope>NUCLEOTIDE SEQUENCE [LARGE SCALE GENOMIC DNA]</scope>
    <source>
        <strain evidence="1 2">CAU 1523</strain>
    </source>
</reference>
<organism evidence="1 2">
    <name type="scientific">Paenibacillus arenosi</name>
    <dbReference type="NCBI Taxonomy" id="2774142"/>
    <lineage>
        <taxon>Bacteria</taxon>
        <taxon>Bacillati</taxon>
        <taxon>Bacillota</taxon>
        <taxon>Bacilli</taxon>
        <taxon>Bacillales</taxon>
        <taxon>Paenibacillaceae</taxon>
        <taxon>Paenibacillus</taxon>
    </lineage>
</organism>
<dbReference type="Proteomes" id="UP000634529">
    <property type="component" value="Unassembled WGS sequence"/>
</dbReference>
<protein>
    <submittedName>
        <fullName evidence="1">Uncharacterized protein</fullName>
    </submittedName>
</protein>
<comment type="caution">
    <text evidence="1">The sequence shown here is derived from an EMBL/GenBank/DDBJ whole genome shotgun (WGS) entry which is preliminary data.</text>
</comment>
<proteinExistence type="predicted"/>
<sequence>MTYKYALIDTENGMVVGRCTELKGLTGAKTEQIDGEEFNKITFIDFSFTDHFIEICNNTKMYINNLDLTIINNEGNPIGVYYFYLREPFYFHKSGFSGSVREFDMVGTLPM</sequence>
<keyword evidence="2" id="KW-1185">Reference proteome</keyword>
<evidence type="ECO:0000313" key="1">
    <source>
        <dbReference type="EMBL" id="MBD8496952.1"/>
    </source>
</evidence>
<dbReference type="EMBL" id="JACYTN010000001">
    <property type="protein sequence ID" value="MBD8496952.1"/>
    <property type="molecule type" value="Genomic_DNA"/>
</dbReference>
<dbReference type="RefSeq" id="WP_192023421.1">
    <property type="nucleotide sequence ID" value="NZ_JACYTN010000001.1"/>
</dbReference>
<name>A0ABR9AS50_9BACL</name>